<gene>
    <name evidence="1" type="ORF">VNO78_11732</name>
</gene>
<sequence>MVSASGSSMSPFPLTIVQDGYDIASSLSVRSTIYVPLPTPLPIHHVSVATPHETHTVSTFAPYKTHTATSTRHSTGSKPFTAGCHSLTEEEHPPLDKVPCTHHRSLTLPSMCLLPPQSRTTTWRPTLRTRKC</sequence>
<protein>
    <submittedName>
        <fullName evidence="1">Uncharacterized protein</fullName>
    </submittedName>
</protein>
<keyword evidence="2" id="KW-1185">Reference proteome</keyword>
<evidence type="ECO:0000313" key="1">
    <source>
        <dbReference type="EMBL" id="KAK7400523.1"/>
    </source>
</evidence>
<dbReference type="Proteomes" id="UP001386955">
    <property type="component" value="Unassembled WGS sequence"/>
</dbReference>
<proteinExistence type="predicted"/>
<accession>A0AAN9XNG9</accession>
<dbReference type="AlphaFoldDB" id="A0AAN9XNG9"/>
<comment type="caution">
    <text evidence="1">The sequence shown here is derived from an EMBL/GenBank/DDBJ whole genome shotgun (WGS) entry which is preliminary data.</text>
</comment>
<name>A0AAN9XNG9_PSOTE</name>
<reference evidence="1 2" key="1">
    <citation type="submission" date="2024-01" db="EMBL/GenBank/DDBJ databases">
        <title>The genomes of 5 underutilized Papilionoideae crops provide insights into root nodulation and disease resistanc.</title>
        <authorList>
            <person name="Jiang F."/>
        </authorList>
    </citation>
    <scope>NUCLEOTIDE SEQUENCE [LARGE SCALE GENOMIC DNA]</scope>
    <source>
        <strain evidence="1">DUOXIRENSHENG_FW03</strain>
        <tissue evidence="1">Leaves</tissue>
    </source>
</reference>
<dbReference type="EMBL" id="JAYMYS010000003">
    <property type="protein sequence ID" value="KAK7400523.1"/>
    <property type="molecule type" value="Genomic_DNA"/>
</dbReference>
<organism evidence="1 2">
    <name type="scientific">Psophocarpus tetragonolobus</name>
    <name type="common">Winged bean</name>
    <name type="synonym">Dolichos tetragonolobus</name>
    <dbReference type="NCBI Taxonomy" id="3891"/>
    <lineage>
        <taxon>Eukaryota</taxon>
        <taxon>Viridiplantae</taxon>
        <taxon>Streptophyta</taxon>
        <taxon>Embryophyta</taxon>
        <taxon>Tracheophyta</taxon>
        <taxon>Spermatophyta</taxon>
        <taxon>Magnoliopsida</taxon>
        <taxon>eudicotyledons</taxon>
        <taxon>Gunneridae</taxon>
        <taxon>Pentapetalae</taxon>
        <taxon>rosids</taxon>
        <taxon>fabids</taxon>
        <taxon>Fabales</taxon>
        <taxon>Fabaceae</taxon>
        <taxon>Papilionoideae</taxon>
        <taxon>50 kb inversion clade</taxon>
        <taxon>NPAAA clade</taxon>
        <taxon>indigoferoid/millettioid clade</taxon>
        <taxon>Phaseoleae</taxon>
        <taxon>Psophocarpus</taxon>
    </lineage>
</organism>
<evidence type="ECO:0000313" key="2">
    <source>
        <dbReference type="Proteomes" id="UP001386955"/>
    </source>
</evidence>